<reference evidence="4" key="1">
    <citation type="submission" date="2017-04" db="EMBL/GenBank/DDBJ databases">
        <title>Complete Genome Sequences of Twelve Strains of a Stable Defined Moderately Diverse Mouse Microbiota 2 (sDMDMm2).</title>
        <authorList>
            <person name="Uchimura Y."/>
            <person name="Wyss M."/>
            <person name="Brugiroux S."/>
            <person name="Limenitakis J.P."/>
            <person name="Stecher B."/>
            <person name="McCoy K.D."/>
            <person name="Macpherson A.J."/>
        </authorList>
    </citation>
    <scope>NUCLEOTIDE SEQUENCE</scope>
    <source>
        <strain evidence="4">YL58</strain>
    </source>
</reference>
<feature type="DNA-binding region" description="H-T-H motif" evidence="2">
    <location>
        <begin position="32"/>
        <end position="51"/>
    </location>
</feature>
<evidence type="ECO:0000313" key="4">
    <source>
        <dbReference type="EMBL" id="ANU77593.1"/>
    </source>
</evidence>
<proteinExistence type="predicted"/>
<dbReference type="SUPFAM" id="SSF46689">
    <property type="entry name" value="Homeodomain-like"/>
    <property type="match status" value="1"/>
</dbReference>
<evidence type="ECO:0000259" key="3">
    <source>
        <dbReference type="PROSITE" id="PS50977"/>
    </source>
</evidence>
<dbReference type="InterPro" id="IPR050624">
    <property type="entry name" value="HTH-type_Tx_Regulator"/>
</dbReference>
<accession>A0A1C7IFG1</accession>
<dbReference type="InterPro" id="IPR009057">
    <property type="entry name" value="Homeodomain-like_sf"/>
</dbReference>
<keyword evidence="1 2" id="KW-0238">DNA-binding</keyword>
<dbReference type="GO" id="GO:0003677">
    <property type="term" value="F:DNA binding"/>
    <property type="evidence" value="ECO:0007669"/>
    <property type="project" value="UniProtKB-UniRule"/>
</dbReference>
<evidence type="ECO:0000313" key="5">
    <source>
        <dbReference type="Proteomes" id="UP000092574"/>
    </source>
</evidence>
<name>A0A1C7IFG1_9FIRM</name>
<dbReference type="EMBL" id="CP015405">
    <property type="protein sequence ID" value="ANU77593.1"/>
    <property type="molecule type" value="Genomic_DNA"/>
</dbReference>
<gene>
    <name evidence="4" type="ORF">A4V09_18685</name>
</gene>
<protein>
    <submittedName>
        <fullName evidence="4">TetR family transcriptional regulator</fullName>
    </submittedName>
</protein>
<sequence length="206" mass="23576">MSRKAVLEGGKRDEILNAALELFLKNGYEATSIRMILERVNGEVGMFYHYFNSKQEVFDKAVELFFKKSGERFSAIMNKSANHITPRSRLEQLYDCYTNSMAELTQLANGSIHWSILYALHEQTLEAMLPAFQVMIHEFLQAAGKDDCYGKEYLASFLLKGISGLVHDRVFSTLSLELKAQETMELICRTLQIPHDIFESEGRHPL</sequence>
<dbReference type="KEGG" id="byl:A4V09_18685"/>
<dbReference type="PANTHER" id="PTHR43479">
    <property type="entry name" value="ACREF/ENVCD OPERON REPRESSOR-RELATED"/>
    <property type="match status" value="1"/>
</dbReference>
<evidence type="ECO:0000256" key="2">
    <source>
        <dbReference type="PROSITE-ProRule" id="PRU00335"/>
    </source>
</evidence>
<organism evidence="4 5">
    <name type="scientific">Blautia pseudococcoides</name>
    <dbReference type="NCBI Taxonomy" id="1796616"/>
    <lineage>
        <taxon>Bacteria</taxon>
        <taxon>Bacillati</taxon>
        <taxon>Bacillota</taxon>
        <taxon>Clostridia</taxon>
        <taxon>Lachnospirales</taxon>
        <taxon>Lachnospiraceae</taxon>
        <taxon>Blautia</taxon>
    </lineage>
</organism>
<evidence type="ECO:0000256" key="1">
    <source>
        <dbReference type="ARBA" id="ARBA00023125"/>
    </source>
</evidence>
<dbReference type="Proteomes" id="UP000092574">
    <property type="component" value="Chromosome"/>
</dbReference>
<dbReference type="PRINTS" id="PR00455">
    <property type="entry name" value="HTHTETR"/>
</dbReference>
<dbReference type="Pfam" id="PF00440">
    <property type="entry name" value="TetR_N"/>
    <property type="match status" value="1"/>
</dbReference>
<dbReference type="OrthoDB" id="9785164at2"/>
<dbReference type="RefSeq" id="WP_065543707.1">
    <property type="nucleotide sequence ID" value="NZ_CP015405.2"/>
</dbReference>
<feature type="domain" description="HTH tetR-type" evidence="3">
    <location>
        <begin position="9"/>
        <end position="69"/>
    </location>
</feature>
<dbReference type="AlphaFoldDB" id="A0A1C7IFG1"/>
<dbReference type="Gene3D" id="1.10.357.10">
    <property type="entry name" value="Tetracycline Repressor, domain 2"/>
    <property type="match status" value="1"/>
</dbReference>
<dbReference type="PANTHER" id="PTHR43479:SF11">
    <property type="entry name" value="ACREF_ENVCD OPERON REPRESSOR-RELATED"/>
    <property type="match status" value="1"/>
</dbReference>
<dbReference type="PROSITE" id="PS50977">
    <property type="entry name" value="HTH_TETR_2"/>
    <property type="match status" value="1"/>
</dbReference>
<keyword evidence="5" id="KW-1185">Reference proteome</keyword>
<dbReference type="STRING" id="1796616.A4V09_18685"/>
<dbReference type="InterPro" id="IPR001647">
    <property type="entry name" value="HTH_TetR"/>
</dbReference>